<organism evidence="4 5">
    <name type="scientific">Heracleum sosnowskyi</name>
    <dbReference type="NCBI Taxonomy" id="360622"/>
    <lineage>
        <taxon>Eukaryota</taxon>
        <taxon>Viridiplantae</taxon>
        <taxon>Streptophyta</taxon>
        <taxon>Embryophyta</taxon>
        <taxon>Tracheophyta</taxon>
        <taxon>Spermatophyta</taxon>
        <taxon>Magnoliopsida</taxon>
        <taxon>eudicotyledons</taxon>
        <taxon>Gunneridae</taxon>
        <taxon>Pentapetalae</taxon>
        <taxon>asterids</taxon>
        <taxon>campanulids</taxon>
        <taxon>Apiales</taxon>
        <taxon>Apiaceae</taxon>
        <taxon>Apioideae</taxon>
        <taxon>apioid superclade</taxon>
        <taxon>Tordylieae</taxon>
        <taxon>Tordyliinae</taxon>
        <taxon>Heracleum</taxon>
    </lineage>
</organism>
<dbReference type="PANTHER" id="PTHR48459:SF1">
    <property type="entry name" value="CUE DOMAIN-CONTAINING PROTEIN"/>
    <property type="match status" value="1"/>
</dbReference>
<feature type="region of interest" description="Disordered" evidence="2">
    <location>
        <begin position="555"/>
        <end position="585"/>
    </location>
</feature>
<evidence type="ECO:0000313" key="4">
    <source>
        <dbReference type="EMBL" id="KAK1399004.1"/>
    </source>
</evidence>
<reference evidence="4" key="2">
    <citation type="submission" date="2023-05" db="EMBL/GenBank/DDBJ databases">
        <authorList>
            <person name="Schelkunov M.I."/>
        </authorList>
    </citation>
    <scope>NUCLEOTIDE SEQUENCE</scope>
    <source>
        <strain evidence="4">Hsosn_3</strain>
        <tissue evidence="4">Leaf</tissue>
    </source>
</reference>
<evidence type="ECO:0000256" key="2">
    <source>
        <dbReference type="SAM" id="MobiDB-lite"/>
    </source>
</evidence>
<dbReference type="PANTHER" id="PTHR48459">
    <property type="entry name" value="CUE DOMAIN-CONTAINING PROTEIN"/>
    <property type="match status" value="1"/>
</dbReference>
<feature type="coiled-coil region" evidence="1">
    <location>
        <begin position="395"/>
        <end position="479"/>
    </location>
</feature>
<evidence type="ECO:0000259" key="3">
    <source>
        <dbReference type="PROSITE" id="PS51140"/>
    </source>
</evidence>
<evidence type="ECO:0000313" key="5">
    <source>
        <dbReference type="Proteomes" id="UP001237642"/>
    </source>
</evidence>
<dbReference type="EMBL" id="JAUIZM010000002">
    <property type="protein sequence ID" value="KAK1399004.1"/>
    <property type="molecule type" value="Genomic_DNA"/>
</dbReference>
<protein>
    <submittedName>
        <fullName evidence="4">Nuclear mitotic apparatus protein 1-like</fullName>
    </submittedName>
</protein>
<reference evidence="4" key="1">
    <citation type="submission" date="2023-02" db="EMBL/GenBank/DDBJ databases">
        <title>Genome of toxic invasive species Heracleum sosnowskyi carries increased number of genes despite the absence of recent whole-genome duplications.</title>
        <authorList>
            <person name="Schelkunov M."/>
            <person name="Shtratnikova V."/>
            <person name="Makarenko M."/>
            <person name="Klepikova A."/>
            <person name="Omelchenko D."/>
            <person name="Novikova G."/>
            <person name="Obukhova E."/>
            <person name="Bogdanov V."/>
            <person name="Penin A."/>
            <person name="Logacheva M."/>
        </authorList>
    </citation>
    <scope>NUCLEOTIDE SEQUENCE</scope>
    <source>
        <strain evidence="4">Hsosn_3</strain>
        <tissue evidence="4">Leaf</tissue>
    </source>
</reference>
<evidence type="ECO:0000256" key="1">
    <source>
        <dbReference type="SAM" id="Coils"/>
    </source>
</evidence>
<keyword evidence="1" id="KW-0175">Coiled coil</keyword>
<accession>A0AAD8N6W4</accession>
<sequence>MGFTSVFMALLEVFPQVDPRILRAVAIENSNDADVAVSVVLAEVMPSLSVQSGIGSGGSFSDQGLSLLNPFEDVQASDIAGGNDGLSEETVIDEQIPSTKPVESNRVEFGNFDLNSIVSGPNTAANESHTQVYVNGFGKNVSLPERHNAEAGPKDISRAMADEFLNNILNDTDGSVYFSFPDEEQSKDELVRKNHRSVSQLADVDPSTVQIFSLNVPESSSKLVTEPVSPVTKVGEPEADVPSLMVSGEDITFSEMVDSEDVDISNIVSDISIKDLEKEPNGVKDLFTTEVNDFEDESSMKATVTSRTGQMCTTELLEDIIENEKTEKIALRSARDSLFSLISEVQMKEKYVQKAREEAVQGGLDTFARVEDLTKMLQRAKEATDMYAGEVYGEKAILATELRELQSRLRILSDERVKALAIINEIHQALEVRLLSAEEEIKEAESEKLKKEESALIYLAQEESNMEKVVQESKILEQQAEENSKLREFLMDRGQLVDILQGEISVICQDVEFLKSKFERGDPFRKSVSSSQTTSISTFSRSSVVGASFEKVPEVVASPENRKESSSDSDDDLVSTDEVPSTGKEIVDDDDWNLLDAQEFRIYNLGCIEVTILKVTYDNNGTTVSPRISKFLVSCQTMEEIEDNLMALMDSI</sequence>
<keyword evidence="5" id="KW-1185">Reference proteome</keyword>
<dbReference type="PROSITE" id="PS51140">
    <property type="entry name" value="CUE"/>
    <property type="match status" value="1"/>
</dbReference>
<comment type="caution">
    <text evidence="4">The sequence shown here is derived from an EMBL/GenBank/DDBJ whole genome shotgun (WGS) entry which is preliminary data.</text>
</comment>
<dbReference type="Proteomes" id="UP001237642">
    <property type="component" value="Unassembled WGS sequence"/>
</dbReference>
<feature type="domain" description="CUE" evidence="3">
    <location>
        <begin position="2"/>
        <end position="45"/>
    </location>
</feature>
<dbReference type="AlphaFoldDB" id="A0AAD8N6W4"/>
<gene>
    <name evidence="4" type="ORF">POM88_008867</name>
</gene>
<dbReference type="InterPro" id="IPR003892">
    <property type="entry name" value="CUE"/>
</dbReference>
<proteinExistence type="predicted"/>
<dbReference type="GO" id="GO:0043130">
    <property type="term" value="F:ubiquitin binding"/>
    <property type="evidence" value="ECO:0007669"/>
    <property type="project" value="InterPro"/>
</dbReference>
<dbReference type="CDD" id="cd14279">
    <property type="entry name" value="CUE"/>
    <property type="match status" value="1"/>
</dbReference>
<name>A0AAD8N6W4_9APIA</name>